<comment type="caution">
    <text evidence="1">The sequence shown here is derived from an EMBL/GenBank/DDBJ whole genome shotgun (WGS) entry which is preliminary data.</text>
</comment>
<name>A0A4R0K8C7_9ACTN</name>
<dbReference type="Proteomes" id="UP000291144">
    <property type="component" value="Unassembled WGS sequence"/>
</dbReference>
<organism evidence="1 2">
    <name type="scientific">Kribbella pittospori</name>
    <dbReference type="NCBI Taxonomy" id="722689"/>
    <lineage>
        <taxon>Bacteria</taxon>
        <taxon>Bacillati</taxon>
        <taxon>Actinomycetota</taxon>
        <taxon>Actinomycetes</taxon>
        <taxon>Propionibacteriales</taxon>
        <taxon>Kribbellaceae</taxon>
        <taxon>Kribbella</taxon>
    </lineage>
</organism>
<dbReference type="InterPro" id="IPR009593">
    <property type="entry name" value="DUF1203"/>
</dbReference>
<proteinExistence type="predicted"/>
<dbReference type="OrthoDB" id="118609at2"/>
<keyword evidence="2" id="KW-1185">Reference proteome</keyword>
<protein>
    <submittedName>
        <fullName evidence="1">DUF1203 domain-containing protein</fullName>
    </submittedName>
</protein>
<dbReference type="AlphaFoldDB" id="A0A4R0K8C7"/>
<dbReference type="Pfam" id="PF06718">
    <property type="entry name" value="DUF1203"/>
    <property type="match status" value="1"/>
</dbReference>
<reference evidence="1 2" key="1">
    <citation type="submission" date="2019-02" db="EMBL/GenBank/DDBJ databases">
        <title>Kribbella capetownensis sp. nov. and Kribbella speibonae sp. nov., isolated from soil.</title>
        <authorList>
            <person name="Curtis S.M."/>
            <person name="Norton I."/>
            <person name="Everest G.J."/>
            <person name="Meyers P.R."/>
        </authorList>
    </citation>
    <scope>NUCLEOTIDE SEQUENCE [LARGE SCALE GENOMIC DNA]</scope>
    <source>
        <strain evidence="1 2">NRRL B-24813</strain>
    </source>
</reference>
<gene>
    <name evidence="1" type="ORF">E0H73_32645</name>
</gene>
<accession>A0A4R0K8C7</accession>
<evidence type="ECO:0000313" key="1">
    <source>
        <dbReference type="EMBL" id="TCC56433.1"/>
    </source>
</evidence>
<sequence length="190" mass="20442">MTRTRSRRRTDPTVENAAVHPKWGPSQLCVALRSIGMNTELEYVAVPAADLDRIRCNDHDDFGNPIIPLTSGGGEPLRCCLTIAPAGDRIALVSHRPMTAGGPYAEVGPVFVHLSDCGGPASDGYPADFRDRRSVLRPYDASGQMLDGVLAAAGTAEVELKQLFADPAVDTVQVRNVIAGCWNFTVRRQA</sequence>
<dbReference type="EMBL" id="SJKB01000012">
    <property type="protein sequence ID" value="TCC56433.1"/>
    <property type="molecule type" value="Genomic_DNA"/>
</dbReference>
<evidence type="ECO:0000313" key="2">
    <source>
        <dbReference type="Proteomes" id="UP000291144"/>
    </source>
</evidence>